<feature type="transmembrane region" description="Helical" evidence="7">
    <location>
        <begin position="73"/>
        <end position="90"/>
    </location>
</feature>
<evidence type="ECO:0000256" key="1">
    <source>
        <dbReference type="ARBA" id="ARBA00004651"/>
    </source>
</evidence>
<comment type="subcellular location">
    <subcellularLocation>
        <location evidence="1 7">Cell membrane</location>
        <topology evidence="1 7">Multi-pass membrane protein</topology>
    </subcellularLocation>
</comment>
<reference evidence="8" key="1">
    <citation type="submission" date="2024-05" db="EMBL/GenBank/DDBJ databases">
        <authorList>
            <person name="Luo Y.-C."/>
            <person name="Nicholds J."/>
            <person name="Mortimer T."/>
            <person name="Maboni G."/>
        </authorList>
    </citation>
    <scope>NUCLEOTIDE SEQUENCE</scope>
    <source>
        <strain evidence="8">145852</strain>
    </source>
</reference>
<dbReference type="NCBIfam" id="TIGR00427">
    <property type="entry name" value="NAAT family transporter"/>
    <property type="match status" value="1"/>
</dbReference>
<evidence type="ECO:0000256" key="2">
    <source>
        <dbReference type="ARBA" id="ARBA00009784"/>
    </source>
</evidence>
<evidence type="ECO:0000256" key="7">
    <source>
        <dbReference type="RuleBase" id="RU362048"/>
    </source>
</evidence>
<organism evidence="8">
    <name type="scientific">Castellaniella ginsengisoli</name>
    <dbReference type="NCBI Taxonomy" id="546114"/>
    <lineage>
        <taxon>Bacteria</taxon>
        <taxon>Pseudomonadati</taxon>
        <taxon>Pseudomonadota</taxon>
        <taxon>Betaproteobacteria</taxon>
        <taxon>Burkholderiales</taxon>
        <taxon>Alcaligenaceae</taxon>
        <taxon>Castellaniella</taxon>
    </lineage>
</organism>
<dbReference type="InterPro" id="IPR002771">
    <property type="entry name" value="Multi_antbiot-R_MarC"/>
</dbReference>
<evidence type="ECO:0000313" key="8">
    <source>
        <dbReference type="EMBL" id="XDJ60627.1"/>
    </source>
</evidence>
<accession>A0AB39DZG4</accession>
<dbReference type="PANTHER" id="PTHR33508:SF1">
    <property type="entry name" value="UPF0056 MEMBRANE PROTEIN YHCE"/>
    <property type="match status" value="1"/>
</dbReference>
<name>A0AB39DZG4_9BURK</name>
<dbReference type="PANTHER" id="PTHR33508">
    <property type="entry name" value="UPF0056 MEMBRANE PROTEIN YHCE"/>
    <property type="match status" value="1"/>
</dbReference>
<feature type="transmembrane region" description="Helical" evidence="7">
    <location>
        <begin position="12"/>
        <end position="31"/>
    </location>
</feature>
<sequence length="217" mass="23000">MDIAFATKFLGALFAIMNPFITLPLFLAVTAHKTVAEQRSQAAAILIYTFAMCVVISLAGSHIIRFFGVSLDSFRVAGGLVLSGIALSMLNGQPITSHERATQEKNAGGPAARADVEDNPAFYPLTFPMIVGPGTIATLIIYGAQAHQSRQYLGFGLVLLAVLAALFVVLYFAASIGKLLSTKMRVIMARIMGMILAAIAVEMTFAGLKAQLPGLAH</sequence>
<feature type="transmembrane region" description="Helical" evidence="7">
    <location>
        <begin position="152"/>
        <end position="174"/>
    </location>
</feature>
<dbReference type="RefSeq" id="WP_368648649.1">
    <property type="nucleotide sequence ID" value="NZ_CP158259.1"/>
</dbReference>
<keyword evidence="3" id="KW-1003">Cell membrane</keyword>
<dbReference type="EMBL" id="CP158259">
    <property type="protein sequence ID" value="XDJ60627.1"/>
    <property type="molecule type" value="Genomic_DNA"/>
</dbReference>
<dbReference type="GO" id="GO:0005886">
    <property type="term" value="C:plasma membrane"/>
    <property type="evidence" value="ECO:0007669"/>
    <property type="project" value="UniProtKB-SubCell"/>
</dbReference>
<dbReference type="AlphaFoldDB" id="A0AB39DZG4"/>
<gene>
    <name evidence="8" type="ORF">ABRY92_11635</name>
</gene>
<proteinExistence type="inferred from homology"/>
<feature type="transmembrane region" description="Helical" evidence="7">
    <location>
        <begin position="186"/>
        <end position="208"/>
    </location>
</feature>
<evidence type="ECO:0000256" key="3">
    <source>
        <dbReference type="ARBA" id="ARBA00022475"/>
    </source>
</evidence>
<evidence type="ECO:0000256" key="5">
    <source>
        <dbReference type="ARBA" id="ARBA00022989"/>
    </source>
</evidence>
<feature type="transmembrane region" description="Helical" evidence="7">
    <location>
        <begin position="43"/>
        <end position="67"/>
    </location>
</feature>
<protein>
    <recommendedName>
        <fullName evidence="7">UPF0056 membrane protein</fullName>
    </recommendedName>
</protein>
<evidence type="ECO:0000256" key="6">
    <source>
        <dbReference type="ARBA" id="ARBA00023136"/>
    </source>
</evidence>
<feature type="transmembrane region" description="Helical" evidence="7">
    <location>
        <begin position="122"/>
        <end position="146"/>
    </location>
</feature>
<keyword evidence="4 7" id="KW-0812">Transmembrane</keyword>
<keyword evidence="6 7" id="KW-0472">Membrane</keyword>
<evidence type="ECO:0000256" key="4">
    <source>
        <dbReference type="ARBA" id="ARBA00022692"/>
    </source>
</evidence>
<comment type="similarity">
    <text evidence="2 7">Belongs to the UPF0056 (MarC) family.</text>
</comment>
<dbReference type="Pfam" id="PF01914">
    <property type="entry name" value="MarC"/>
    <property type="match status" value="1"/>
</dbReference>
<keyword evidence="5 7" id="KW-1133">Transmembrane helix</keyword>